<dbReference type="RefSeq" id="WP_079696819.1">
    <property type="nucleotide sequence ID" value="NZ_JABMCC010000107.1"/>
</dbReference>
<evidence type="ECO:0000313" key="3">
    <source>
        <dbReference type="Proteomes" id="UP000577724"/>
    </source>
</evidence>
<accession>A0ABX2MLA2</accession>
<name>A0ABX2MLA2_9BACL</name>
<dbReference type="Pfam" id="PF00091">
    <property type="entry name" value="Tubulin"/>
    <property type="match status" value="1"/>
</dbReference>
<organism evidence="2 3">
    <name type="scientific">Paenibacillus taichungensis</name>
    <dbReference type="NCBI Taxonomy" id="484184"/>
    <lineage>
        <taxon>Bacteria</taxon>
        <taxon>Bacillati</taxon>
        <taxon>Bacillota</taxon>
        <taxon>Bacilli</taxon>
        <taxon>Bacillales</taxon>
        <taxon>Paenibacillaceae</taxon>
        <taxon>Paenibacillus</taxon>
    </lineage>
</organism>
<dbReference type="InterPro" id="IPR003008">
    <property type="entry name" value="Tubulin_FtsZ_GTPase"/>
</dbReference>
<keyword evidence="2" id="KW-0131">Cell cycle</keyword>
<dbReference type="EMBL" id="JABMCC010000107">
    <property type="protein sequence ID" value="NUU54796.1"/>
    <property type="molecule type" value="Genomic_DNA"/>
</dbReference>
<protein>
    <submittedName>
        <fullName evidence="2">Cell division protein FtsZ</fullName>
    </submittedName>
</protein>
<dbReference type="SMART" id="SM00864">
    <property type="entry name" value="Tubulin"/>
    <property type="match status" value="1"/>
</dbReference>
<sequence>MSKMDLNNLGFMRKMLSPFVFSESIQAEMERLPNQVIIGLGQGGGRMAAELSRFGHPTYLFNSSKSDLNEHKNLIPDERRIETKSKRLVGLEGTDKNARLGFEIAKENIDLYKKVAVEEAVQLADFVWVTVSLGGGSGNGALKVIMEILSMVRQRKKLPGDKIPLGVICSLPSSDERGVAFRDNALAGINVIQDLMSKGKMGSALVIDNEKLKDYYENEDRMAGVDARSYTNLVVASTLFDTSALPLLEGRSVYDKTELLSTWSTPGWLSISKRSIPLSDDVIYKAEIENLYKRNEVLANYKLENVLTGAIAVIHPSNRKISPQIADDIYKDTSEILDTRVNHAIARNERLQNEILLYGLAVVANPPLRIEELKEERDHWMKIEEEQRLSREQSAASLSDYNDFFSIDSNNNTETNSGLMTFEDLNENNDESKTAKLFDISDLKDLDF</sequence>
<evidence type="ECO:0000313" key="2">
    <source>
        <dbReference type="EMBL" id="NUU54796.1"/>
    </source>
</evidence>
<dbReference type="Proteomes" id="UP000577724">
    <property type="component" value="Unassembled WGS sequence"/>
</dbReference>
<reference evidence="2 3" key="1">
    <citation type="submission" date="2020-05" db="EMBL/GenBank/DDBJ databases">
        <title>Genome Sequencing of Type Strains.</title>
        <authorList>
            <person name="Lemaire J.F."/>
            <person name="Inderbitzin P."/>
            <person name="Gregorio O.A."/>
            <person name="Collins S.B."/>
            <person name="Wespe N."/>
            <person name="Knight-Connoni V."/>
        </authorList>
    </citation>
    <scope>NUCLEOTIDE SEQUENCE [LARGE SCALE GENOMIC DNA]</scope>
    <source>
        <strain evidence="2 3">DSM 19942</strain>
    </source>
</reference>
<keyword evidence="2" id="KW-0132">Cell division</keyword>
<dbReference type="Gene3D" id="3.40.50.1440">
    <property type="entry name" value="Tubulin/FtsZ, GTPase domain"/>
    <property type="match status" value="1"/>
</dbReference>
<keyword evidence="3" id="KW-1185">Reference proteome</keyword>
<comment type="caution">
    <text evidence="2">The sequence shown here is derived from an EMBL/GenBank/DDBJ whole genome shotgun (WGS) entry which is preliminary data.</text>
</comment>
<gene>
    <name evidence="2" type="ORF">HP548_11975</name>
</gene>
<dbReference type="SUPFAM" id="SSF52490">
    <property type="entry name" value="Tubulin nucleotide-binding domain-like"/>
    <property type="match status" value="1"/>
</dbReference>
<evidence type="ECO:0000259" key="1">
    <source>
        <dbReference type="SMART" id="SM00864"/>
    </source>
</evidence>
<feature type="domain" description="Tubulin/FtsZ GTPase" evidence="1">
    <location>
        <begin position="34"/>
        <end position="250"/>
    </location>
</feature>
<dbReference type="GO" id="GO:0051301">
    <property type="term" value="P:cell division"/>
    <property type="evidence" value="ECO:0007669"/>
    <property type="project" value="UniProtKB-KW"/>
</dbReference>
<dbReference type="InterPro" id="IPR036525">
    <property type="entry name" value="Tubulin/FtsZ_GTPase_sf"/>
</dbReference>
<proteinExistence type="predicted"/>
<dbReference type="GeneID" id="97131432"/>